<dbReference type="InterPro" id="IPR006311">
    <property type="entry name" value="TAT_signal"/>
</dbReference>
<evidence type="ECO:0000313" key="8">
    <source>
        <dbReference type="EMBL" id="MBB4910462.1"/>
    </source>
</evidence>
<evidence type="ECO:0000259" key="7">
    <source>
        <dbReference type="PROSITE" id="PS50240"/>
    </source>
</evidence>
<dbReference type="FunFam" id="2.40.10.10:FF:000047">
    <property type="entry name" value="Trypsin eta"/>
    <property type="match status" value="1"/>
</dbReference>
<dbReference type="SMART" id="SM00020">
    <property type="entry name" value="Tryp_SPc"/>
    <property type="match status" value="1"/>
</dbReference>
<dbReference type="InterPro" id="IPR033116">
    <property type="entry name" value="TRYPSIN_SER"/>
</dbReference>
<evidence type="ECO:0000256" key="1">
    <source>
        <dbReference type="ARBA" id="ARBA00004613"/>
    </source>
</evidence>
<accession>A0A7W7QBD4</accession>
<dbReference type="GO" id="GO:0051604">
    <property type="term" value="P:protein maturation"/>
    <property type="evidence" value="ECO:0007669"/>
    <property type="project" value="UniProtKB-ARBA"/>
</dbReference>
<name>A0A7W7QBD4_9PSEU</name>
<dbReference type="RefSeq" id="WP_184814504.1">
    <property type="nucleotide sequence ID" value="NZ_JACHJQ010000007.1"/>
</dbReference>
<dbReference type="Proteomes" id="UP000520767">
    <property type="component" value="Unassembled WGS sequence"/>
</dbReference>
<evidence type="ECO:0000313" key="9">
    <source>
        <dbReference type="Proteomes" id="UP000520767"/>
    </source>
</evidence>
<feature type="domain" description="Peptidase S1" evidence="7">
    <location>
        <begin position="38"/>
        <end position="266"/>
    </location>
</feature>
<keyword evidence="5 8" id="KW-0645">Protease</keyword>
<dbReference type="SUPFAM" id="SSF50494">
    <property type="entry name" value="Trypsin-like serine proteases"/>
    <property type="match status" value="1"/>
</dbReference>
<keyword evidence="6" id="KW-0732">Signal</keyword>
<dbReference type="PANTHER" id="PTHR24276">
    <property type="entry name" value="POLYSERASE-RELATED"/>
    <property type="match status" value="1"/>
</dbReference>
<sequence>MAEARRLLRLIGVAAAALATAGIAGTATAAADDVTPMIIGGEETTIEENPFAVALTTPDGFQFCGGTIVAPNKVLTAAHCTEGSSPADIQVVAGQTSLSAGGGTTAGVTDIWIHPAWNSSALQNDASVLTLDASLTETPIAIAGPDDSALYAEGANSTVLGWGTTESGSTSDTLRKVDVPVVSDAACTESYADQYDAASMVCAGLAEGGKDSCQGDSGGPLVGVAADGTRKLIGIVSWGQGCAEPGYYGVYGRVSAFYDELSGQIG</sequence>
<dbReference type="Gene3D" id="2.40.10.10">
    <property type="entry name" value="Trypsin-like serine proteases"/>
    <property type="match status" value="1"/>
</dbReference>
<dbReference type="InterPro" id="IPR009003">
    <property type="entry name" value="Peptidase_S1_PA"/>
</dbReference>
<dbReference type="InterPro" id="IPR043504">
    <property type="entry name" value="Peptidase_S1_PA_chymotrypsin"/>
</dbReference>
<keyword evidence="5" id="KW-0720">Serine protease</keyword>
<comment type="similarity">
    <text evidence="2">Belongs to the peptidase S1 family.</text>
</comment>
<proteinExistence type="inferred from homology"/>
<feature type="signal peptide" evidence="6">
    <location>
        <begin position="1"/>
        <end position="29"/>
    </location>
</feature>
<evidence type="ECO:0000256" key="3">
    <source>
        <dbReference type="ARBA" id="ARBA00022525"/>
    </source>
</evidence>
<dbReference type="InterPro" id="IPR001314">
    <property type="entry name" value="Peptidase_S1A"/>
</dbReference>
<organism evidence="8 9">
    <name type="scientific">Actinophytocola algeriensis</name>
    <dbReference type="NCBI Taxonomy" id="1768010"/>
    <lineage>
        <taxon>Bacteria</taxon>
        <taxon>Bacillati</taxon>
        <taxon>Actinomycetota</taxon>
        <taxon>Actinomycetes</taxon>
        <taxon>Pseudonocardiales</taxon>
        <taxon>Pseudonocardiaceae</taxon>
    </lineage>
</organism>
<dbReference type="PROSITE" id="PS51318">
    <property type="entry name" value="TAT"/>
    <property type="match status" value="1"/>
</dbReference>
<feature type="chain" id="PRO_5030836154" evidence="6">
    <location>
        <begin position="30"/>
        <end position="266"/>
    </location>
</feature>
<dbReference type="AlphaFoldDB" id="A0A7W7QBD4"/>
<dbReference type="PROSITE" id="PS00134">
    <property type="entry name" value="TRYPSIN_HIS"/>
    <property type="match status" value="1"/>
</dbReference>
<keyword evidence="9" id="KW-1185">Reference proteome</keyword>
<protein>
    <submittedName>
        <fullName evidence="8">Secreted trypsin-like serine protease</fullName>
    </submittedName>
</protein>
<dbReference type="EMBL" id="JACHJQ010000007">
    <property type="protein sequence ID" value="MBB4910462.1"/>
    <property type="molecule type" value="Genomic_DNA"/>
</dbReference>
<keyword evidence="5" id="KW-0378">Hydrolase</keyword>
<keyword evidence="3" id="KW-0964">Secreted</keyword>
<dbReference type="GO" id="GO:0005576">
    <property type="term" value="C:extracellular region"/>
    <property type="evidence" value="ECO:0007669"/>
    <property type="project" value="UniProtKB-SubCell"/>
</dbReference>
<evidence type="ECO:0000256" key="2">
    <source>
        <dbReference type="ARBA" id="ARBA00007664"/>
    </source>
</evidence>
<gene>
    <name evidence="8" type="ORF">FHR82_006720</name>
</gene>
<comment type="subcellular location">
    <subcellularLocation>
        <location evidence="1">Secreted</location>
    </subcellularLocation>
</comment>
<evidence type="ECO:0000256" key="5">
    <source>
        <dbReference type="RuleBase" id="RU363034"/>
    </source>
</evidence>
<evidence type="ECO:0000256" key="6">
    <source>
        <dbReference type="SAM" id="SignalP"/>
    </source>
</evidence>
<keyword evidence="4" id="KW-1015">Disulfide bond</keyword>
<dbReference type="GO" id="GO:0004252">
    <property type="term" value="F:serine-type endopeptidase activity"/>
    <property type="evidence" value="ECO:0007669"/>
    <property type="project" value="InterPro"/>
</dbReference>
<dbReference type="Pfam" id="PF00089">
    <property type="entry name" value="Trypsin"/>
    <property type="match status" value="1"/>
</dbReference>
<dbReference type="InterPro" id="IPR001254">
    <property type="entry name" value="Trypsin_dom"/>
</dbReference>
<dbReference type="PROSITE" id="PS00135">
    <property type="entry name" value="TRYPSIN_SER"/>
    <property type="match status" value="1"/>
</dbReference>
<evidence type="ECO:0000256" key="4">
    <source>
        <dbReference type="ARBA" id="ARBA00023157"/>
    </source>
</evidence>
<dbReference type="InterPro" id="IPR018114">
    <property type="entry name" value="TRYPSIN_HIS"/>
</dbReference>
<dbReference type="GO" id="GO:0006508">
    <property type="term" value="P:proteolysis"/>
    <property type="evidence" value="ECO:0007669"/>
    <property type="project" value="UniProtKB-KW"/>
</dbReference>
<dbReference type="PRINTS" id="PR00722">
    <property type="entry name" value="CHYMOTRYPSIN"/>
</dbReference>
<dbReference type="InterPro" id="IPR050430">
    <property type="entry name" value="Peptidase_S1"/>
</dbReference>
<dbReference type="CDD" id="cd00190">
    <property type="entry name" value="Tryp_SPc"/>
    <property type="match status" value="1"/>
</dbReference>
<comment type="caution">
    <text evidence="8">The sequence shown here is derived from an EMBL/GenBank/DDBJ whole genome shotgun (WGS) entry which is preliminary data.</text>
</comment>
<reference evidence="8 9" key="1">
    <citation type="submission" date="2020-08" db="EMBL/GenBank/DDBJ databases">
        <title>Genomic Encyclopedia of Type Strains, Phase III (KMG-III): the genomes of soil and plant-associated and newly described type strains.</title>
        <authorList>
            <person name="Whitman W."/>
        </authorList>
    </citation>
    <scope>NUCLEOTIDE SEQUENCE [LARGE SCALE GENOMIC DNA]</scope>
    <source>
        <strain evidence="8 9">CECT 8960</strain>
    </source>
</reference>
<dbReference type="PROSITE" id="PS50240">
    <property type="entry name" value="TRYPSIN_DOM"/>
    <property type="match status" value="1"/>
</dbReference>
<dbReference type="PANTHER" id="PTHR24276:SF98">
    <property type="entry name" value="FI18310P1-RELATED"/>
    <property type="match status" value="1"/>
</dbReference>